<dbReference type="Proteomes" id="UP000030640">
    <property type="component" value="Unassembled WGS sequence"/>
</dbReference>
<keyword evidence="2" id="KW-1185">Reference proteome</keyword>
<protein>
    <submittedName>
        <fullName evidence="1">Uncharacterized protein</fullName>
    </submittedName>
</protein>
<dbReference type="EMBL" id="KI965569">
    <property type="protein sequence ID" value="EUD64012.1"/>
    <property type="molecule type" value="Genomic_DNA"/>
</dbReference>
<evidence type="ECO:0000313" key="2">
    <source>
        <dbReference type="Proteomes" id="UP000030640"/>
    </source>
</evidence>
<dbReference type="VEuPathDB" id="PlasmoDB:C922_05607"/>
<evidence type="ECO:0000313" key="1">
    <source>
        <dbReference type="EMBL" id="EUD64012.1"/>
    </source>
</evidence>
<accession>W6ZT03</accession>
<dbReference type="GeneID" id="20040881"/>
<proteinExistence type="predicted"/>
<gene>
    <name evidence="1" type="ORF">C922_05607</name>
</gene>
<name>W6ZT03_9APIC</name>
<dbReference type="AlphaFoldDB" id="W6ZT03"/>
<reference evidence="1 2" key="1">
    <citation type="submission" date="2013-02" db="EMBL/GenBank/DDBJ databases">
        <title>The Genome Sequence of Plasmodium inui San Antonio 1.</title>
        <authorList>
            <consortium name="The Broad Institute Genome Sequencing Platform"/>
            <consortium name="The Broad Institute Genome Sequencing Center for Infectious Disease"/>
            <person name="Neafsey D."/>
            <person name="Cheeseman I."/>
            <person name="Volkman S."/>
            <person name="Adams J."/>
            <person name="Walker B."/>
            <person name="Young S.K."/>
            <person name="Zeng Q."/>
            <person name="Gargeya S."/>
            <person name="Fitzgerald M."/>
            <person name="Haas B."/>
            <person name="Abouelleil A."/>
            <person name="Alvarado L."/>
            <person name="Arachchi H.M."/>
            <person name="Berlin A.M."/>
            <person name="Chapman S.B."/>
            <person name="Dewar J."/>
            <person name="Goldberg J."/>
            <person name="Griggs A."/>
            <person name="Gujja S."/>
            <person name="Hansen M."/>
            <person name="Howarth C."/>
            <person name="Imamovic A."/>
            <person name="Larimer J."/>
            <person name="McCowan C."/>
            <person name="Murphy C."/>
            <person name="Neiman D."/>
            <person name="Pearson M."/>
            <person name="Priest M."/>
            <person name="Roberts A."/>
            <person name="Saif S."/>
            <person name="Shea T."/>
            <person name="Sisk P."/>
            <person name="Sykes S."/>
            <person name="Wortman J."/>
            <person name="Nusbaum C."/>
            <person name="Birren B."/>
        </authorList>
    </citation>
    <scope>NUCLEOTIDE SEQUENCE [LARGE SCALE GENOMIC DNA]</scope>
    <source>
        <strain evidence="1 2">San Antonio 1</strain>
    </source>
</reference>
<organism evidence="1 2">
    <name type="scientific">Plasmodium inui San Antonio 1</name>
    <dbReference type="NCBI Taxonomy" id="1237626"/>
    <lineage>
        <taxon>Eukaryota</taxon>
        <taxon>Sar</taxon>
        <taxon>Alveolata</taxon>
        <taxon>Apicomplexa</taxon>
        <taxon>Aconoidasida</taxon>
        <taxon>Haemosporida</taxon>
        <taxon>Plasmodiidae</taxon>
        <taxon>Plasmodium</taxon>
        <taxon>Plasmodium (Plasmodium)</taxon>
    </lineage>
</organism>
<sequence length="76" mass="8904">MTGETQEGAREETEGKELIFIQHRSKRTLWIQKNNKGRKNIYVSTCICILLNYTKYRTSANNSHERKQSFSPNNPD</sequence>
<dbReference type="RefSeq" id="XP_008819400.1">
    <property type="nucleotide sequence ID" value="XM_008821178.1"/>
</dbReference>